<accession>A0A3P4B5C7</accession>
<dbReference type="Gene3D" id="3.10.129.10">
    <property type="entry name" value="Hotdog Thioesterase"/>
    <property type="match status" value="1"/>
</dbReference>
<evidence type="ECO:0000313" key="2">
    <source>
        <dbReference type="EMBL" id="VCU70868.1"/>
    </source>
</evidence>
<dbReference type="RefSeq" id="WP_124080330.1">
    <property type="nucleotide sequence ID" value="NZ_UWPJ01000023.1"/>
</dbReference>
<dbReference type="OrthoDB" id="9800237at2"/>
<reference evidence="2 3" key="1">
    <citation type="submission" date="2018-10" db="EMBL/GenBank/DDBJ databases">
        <authorList>
            <person name="Criscuolo A."/>
        </authorList>
    </citation>
    <scope>NUCLEOTIDE SEQUENCE [LARGE SCALE GENOMIC DNA]</scope>
    <source>
        <strain evidence="2">DnA1</strain>
    </source>
</reference>
<dbReference type="PANTHER" id="PTHR43664">
    <property type="entry name" value="MONOAMINE OXIDASE-RELATED"/>
    <property type="match status" value="1"/>
</dbReference>
<proteinExistence type="predicted"/>
<dbReference type="Proteomes" id="UP000277294">
    <property type="component" value="Unassembled WGS sequence"/>
</dbReference>
<gene>
    <name evidence="2" type="primary">paaZ_1</name>
    <name evidence="2" type="ORF">PIGHUM_02947</name>
</gene>
<dbReference type="PANTHER" id="PTHR43664:SF1">
    <property type="entry name" value="BETA-METHYLMALYL-COA DEHYDRATASE"/>
    <property type="match status" value="1"/>
</dbReference>
<dbReference type="AlphaFoldDB" id="A0A3P4B5C7"/>
<evidence type="ECO:0000259" key="1">
    <source>
        <dbReference type="Pfam" id="PF01575"/>
    </source>
</evidence>
<keyword evidence="3" id="KW-1185">Reference proteome</keyword>
<organism evidence="2 3">
    <name type="scientific">Pigmentiphaga humi</name>
    <dbReference type="NCBI Taxonomy" id="2478468"/>
    <lineage>
        <taxon>Bacteria</taxon>
        <taxon>Pseudomonadati</taxon>
        <taxon>Pseudomonadota</taxon>
        <taxon>Betaproteobacteria</taxon>
        <taxon>Burkholderiales</taxon>
        <taxon>Alcaligenaceae</taxon>
        <taxon>Pigmentiphaga</taxon>
    </lineage>
</organism>
<feature type="domain" description="MaoC-like" evidence="1">
    <location>
        <begin position="17"/>
        <end position="117"/>
    </location>
</feature>
<dbReference type="Pfam" id="PF01575">
    <property type="entry name" value="MaoC_dehydratas"/>
    <property type="match status" value="1"/>
</dbReference>
<dbReference type="CDD" id="cd03451">
    <property type="entry name" value="FkbR2"/>
    <property type="match status" value="1"/>
</dbReference>
<dbReference type="InterPro" id="IPR002539">
    <property type="entry name" value="MaoC-like_dom"/>
</dbReference>
<protein>
    <submittedName>
        <fullName evidence="2">Bifunctional protein PaaZ</fullName>
    </submittedName>
</protein>
<dbReference type="InterPro" id="IPR029069">
    <property type="entry name" value="HotDog_dom_sf"/>
</dbReference>
<name>A0A3P4B5C7_9BURK</name>
<dbReference type="SUPFAM" id="SSF54637">
    <property type="entry name" value="Thioesterase/thiol ester dehydrase-isomerase"/>
    <property type="match status" value="1"/>
</dbReference>
<sequence length="150" mass="16947">MSHFYDDYHVGYRHETYARTITESDHSLFCALVGYHVPLFIDEEYARKTQFGGRICPSALVMSISTAMTESLFRDSILASLGIENGKFLLPVRIGDTIHTEVEVIAMRPSAKADRGVVTFRDRVLNQHGESVFEIDKIVLIRRQPAAARS</sequence>
<dbReference type="EMBL" id="UWPJ01000023">
    <property type="protein sequence ID" value="VCU70868.1"/>
    <property type="molecule type" value="Genomic_DNA"/>
</dbReference>
<evidence type="ECO:0000313" key="3">
    <source>
        <dbReference type="Proteomes" id="UP000277294"/>
    </source>
</evidence>
<dbReference type="InterPro" id="IPR052342">
    <property type="entry name" value="MCH/BMMD"/>
</dbReference>